<feature type="domain" description="3-hydroxyisobutyrate dehydrogenase-like NAD-binding" evidence="10">
    <location>
        <begin position="172"/>
        <end position="285"/>
    </location>
</feature>
<gene>
    <name evidence="11" type="ORF">B0H16DRAFT_1658493</name>
</gene>
<comment type="similarity">
    <text evidence="2">Belongs to the HIBADH-related family. 3-hydroxyisobutyrate dehydrogenase subfamily.</text>
</comment>
<dbReference type="InterPro" id="IPR006115">
    <property type="entry name" value="6PGDH_NADP-bd"/>
</dbReference>
<keyword evidence="5" id="KW-0560">Oxidoreductase</keyword>
<dbReference type="Gene3D" id="3.40.50.720">
    <property type="entry name" value="NAD(P)-binding Rossmann-like Domain"/>
    <property type="match status" value="1"/>
</dbReference>
<evidence type="ECO:0000256" key="1">
    <source>
        <dbReference type="ARBA" id="ARBA00005109"/>
    </source>
</evidence>
<feature type="active site" evidence="8">
    <location>
        <position position="178"/>
    </location>
</feature>
<evidence type="ECO:0000256" key="5">
    <source>
        <dbReference type="ARBA" id="ARBA00023002"/>
    </source>
</evidence>
<dbReference type="PANTHER" id="PTHR22981:SF81">
    <property type="entry name" value="DEHYDROGENASE, PUTATIVE-RELATED"/>
    <property type="match status" value="1"/>
</dbReference>
<keyword evidence="12" id="KW-1185">Reference proteome</keyword>
<organism evidence="11 12">
    <name type="scientific">Mycena metata</name>
    <dbReference type="NCBI Taxonomy" id="1033252"/>
    <lineage>
        <taxon>Eukaryota</taxon>
        <taxon>Fungi</taxon>
        <taxon>Dikarya</taxon>
        <taxon>Basidiomycota</taxon>
        <taxon>Agaricomycotina</taxon>
        <taxon>Agaricomycetes</taxon>
        <taxon>Agaricomycetidae</taxon>
        <taxon>Agaricales</taxon>
        <taxon>Marasmiineae</taxon>
        <taxon>Mycenaceae</taxon>
        <taxon>Mycena</taxon>
    </lineage>
</organism>
<evidence type="ECO:0000256" key="3">
    <source>
        <dbReference type="ARBA" id="ARBA00012991"/>
    </source>
</evidence>
<dbReference type="GO" id="GO:0008442">
    <property type="term" value="F:3-hydroxyisobutyrate dehydrogenase activity"/>
    <property type="evidence" value="ECO:0007669"/>
    <property type="project" value="UniProtKB-EC"/>
</dbReference>
<dbReference type="Pfam" id="PF03446">
    <property type="entry name" value="NAD_binding_2"/>
    <property type="match status" value="1"/>
</dbReference>
<dbReference type="InterPro" id="IPR036291">
    <property type="entry name" value="NAD(P)-bd_dom_sf"/>
</dbReference>
<evidence type="ECO:0000256" key="6">
    <source>
        <dbReference type="ARBA" id="ARBA00023027"/>
    </source>
</evidence>
<evidence type="ECO:0000256" key="8">
    <source>
        <dbReference type="PIRSR" id="PIRSR000103-1"/>
    </source>
</evidence>
<dbReference type="EMBL" id="JARKIB010000003">
    <property type="protein sequence ID" value="KAJ7783154.1"/>
    <property type="molecule type" value="Genomic_DNA"/>
</dbReference>
<dbReference type="GO" id="GO:0006574">
    <property type="term" value="P:L-valine catabolic process"/>
    <property type="evidence" value="ECO:0007669"/>
    <property type="project" value="TreeGrafter"/>
</dbReference>
<dbReference type="GO" id="GO:0005739">
    <property type="term" value="C:mitochondrion"/>
    <property type="evidence" value="ECO:0007669"/>
    <property type="project" value="TreeGrafter"/>
</dbReference>
<evidence type="ECO:0000259" key="10">
    <source>
        <dbReference type="Pfam" id="PF14833"/>
    </source>
</evidence>
<reference evidence="11" key="1">
    <citation type="submission" date="2023-03" db="EMBL/GenBank/DDBJ databases">
        <title>Massive genome expansion in bonnet fungi (Mycena s.s.) driven by repeated elements and novel gene families across ecological guilds.</title>
        <authorList>
            <consortium name="Lawrence Berkeley National Laboratory"/>
            <person name="Harder C.B."/>
            <person name="Miyauchi S."/>
            <person name="Viragh M."/>
            <person name="Kuo A."/>
            <person name="Thoen E."/>
            <person name="Andreopoulos B."/>
            <person name="Lu D."/>
            <person name="Skrede I."/>
            <person name="Drula E."/>
            <person name="Henrissat B."/>
            <person name="Morin E."/>
            <person name="Kohler A."/>
            <person name="Barry K."/>
            <person name="LaButti K."/>
            <person name="Morin E."/>
            <person name="Salamov A."/>
            <person name="Lipzen A."/>
            <person name="Mereny Z."/>
            <person name="Hegedus B."/>
            <person name="Baldrian P."/>
            <person name="Stursova M."/>
            <person name="Weitz H."/>
            <person name="Taylor A."/>
            <person name="Grigoriev I.V."/>
            <person name="Nagy L.G."/>
            <person name="Martin F."/>
            <person name="Kauserud H."/>
        </authorList>
    </citation>
    <scope>NUCLEOTIDE SEQUENCE</scope>
    <source>
        <strain evidence="11">CBHHK182m</strain>
    </source>
</reference>
<dbReference type="InterPro" id="IPR008927">
    <property type="entry name" value="6-PGluconate_DH-like_C_sf"/>
</dbReference>
<evidence type="ECO:0000313" key="12">
    <source>
        <dbReference type="Proteomes" id="UP001215598"/>
    </source>
</evidence>
<feature type="domain" description="6-phosphogluconate dehydrogenase NADP-binding" evidence="9">
    <location>
        <begin position="13"/>
        <end position="168"/>
    </location>
</feature>
<comment type="catalytic activity">
    <reaction evidence="7">
        <text>3-hydroxy-2-methylpropanoate + NAD(+) = 2-methyl-3-oxopropanoate + NADH + H(+)</text>
        <dbReference type="Rhea" id="RHEA:17681"/>
        <dbReference type="ChEBI" id="CHEBI:11805"/>
        <dbReference type="ChEBI" id="CHEBI:15378"/>
        <dbReference type="ChEBI" id="CHEBI:57540"/>
        <dbReference type="ChEBI" id="CHEBI:57700"/>
        <dbReference type="ChEBI" id="CHEBI:57945"/>
        <dbReference type="EC" id="1.1.1.31"/>
    </reaction>
</comment>
<evidence type="ECO:0000256" key="2">
    <source>
        <dbReference type="ARBA" id="ARBA00006013"/>
    </source>
</evidence>
<dbReference type="EC" id="1.1.1.31" evidence="3"/>
<keyword evidence="6" id="KW-0520">NAD</keyword>
<evidence type="ECO:0000313" key="11">
    <source>
        <dbReference type="EMBL" id="KAJ7783154.1"/>
    </source>
</evidence>
<protein>
    <recommendedName>
        <fullName evidence="3">3-hydroxyisobutyrate dehydrogenase</fullName>
        <ecNumber evidence="3">1.1.1.31</ecNumber>
    </recommendedName>
</protein>
<dbReference type="AlphaFoldDB" id="A0AAD7KDL2"/>
<name>A0AAD7KDL2_9AGAR</name>
<dbReference type="InterPro" id="IPR029154">
    <property type="entry name" value="HIBADH-like_NADP-bd"/>
</dbReference>
<proteinExistence type="inferred from homology"/>
<evidence type="ECO:0000256" key="4">
    <source>
        <dbReference type="ARBA" id="ARBA00022456"/>
    </source>
</evidence>
<dbReference type="FunFam" id="1.10.1040.10:FF:000006">
    <property type="entry name" value="3-hydroxyisobutyrate dehydrogenase"/>
    <property type="match status" value="1"/>
</dbReference>
<dbReference type="PANTHER" id="PTHR22981">
    <property type="entry name" value="3-HYDROXYISOBUTYRATE DEHYDROGENASE-RELATED"/>
    <property type="match status" value="1"/>
</dbReference>
<keyword evidence="4" id="KW-0101">Branched-chain amino acid catabolism</keyword>
<evidence type="ECO:0000256" key="7">
    <source>
        <dbReference type="ARBA" id="ARBA00049197"/>
    </source>
</evidence>
<accession>A0AAD7KDL2</accession>
<dbReference type="SUPFAM" id="SSF48179">
    <property type="entry name" value="6-phosphogluconate dehydrogenase C-terminal domain-like"/>
    <property type="match status" value="1"/>
</dbReference>
<dbReference type="InterPro" id="IPR015815">
    <property type="entry name" value="HIBADH-related"/>
</dbReference>
<dbReference type="Pfam" id="PF14833">
    <property type="entry name" value="NAD_binding_11"/>
    <property type="match status" value="1"/>
</dbReference>
<evidence type="ECO:0000259" key="9">
    <source>
        <dbReference type="Pfam" id="PF03446"/>
    </source>
</evidence>
<dbReference type="Proteomes" id="UP001215598">
    <property type="component" value="Unassembled WGS sequence"/>
</dbReference>
<dbReference type="GO" id="GO:0050661">
    <property type="term" value="F:NADP binding"/>
    <property type="evidence" value="ECO:0007669"/>
    <property type="project" value="InterPro"/>
</dbReference>
<comment type="pathway">
    <text evidence="1">Amino-acid degradation; L-valine degradation.</text>
</comment>
<dbReference type="PIRSF" id="PIRSF000103">
    <property type="entry name" value="HIBADH"/>
    <property type="match status" value="1"/>
</dbReference>
<dbReference type="GO" id="GO:0051287">
    <property type="term" value="F:NAD binding"/>
    <property type="evidence" value="ECO:0007669"/>
    <property type="project" value="InterPro"/>
</dbReference>
<dbReference type="Gene3D" id="1.10.1040.10">
    <property type="entry name" value="N-(1-d-carboxylethyl)-l-norvaline Dehydrogenase, domain 2"/>
    <property type="match status" value="1"/>
</dbReference>
<dbReference type="InterPro" id="IPR013328">
    <property type="entry name" value="6PGD_dom2"/>
</dbReference>
<sequence length="311" mass="32939">MSDMDVDLPQHFKFGWVGLGAMGWPMANQLLKNSDAKLVVFDVDEKVLHQFAREAPDGRVEIASSAKQVADESACIFTIVPEGRHVKEVYLTPNTGILAANTSGKLLIDCSDLGNSKPAVFFDSPVSGGTAGAVNGTITFMVGMASDDPSFPLVQSILKKMGRSINPMGGRGLGLAAKLSNNYLSGIIALATSEAMNLGMKLGIEPKVLSDCFQSGSSANWVNSTVNPVPGVCPDAVTSKEYEGGFKVQLMEKDMKLAAAAARDVGANLVLGETAIEAYSSAASDPRFRGKDSRVVYKWLGGVDPRSERKS</sequence>
<comment type="caution">
    <text evidence="11">The sequence shown here is derived from an EMBL/GenBank/DDBJ whole genome shotgun (WGS) entry which is preliminary data.</text>
</comment>
<dbReference type="SUPFAM" id="SSF51735">
    <property type="entry name" value="NAD(P)-binding Rossmann-fold domains"/>
    <property type="match status" value="1"/>
</dbReference>